<dbReference type="InterPro" id="IPR011344">
    <property type="entry name" value="ssDNA-bd"/>
</dbReference>
<comment type="caution">
    <text evidence="3">The sequence shown here is derived from an EMBL/GenBank/DDBJ whole genome shotgun (WGS) entry which is preliminary data.</text>
</comment>
<organism evidence="3 4">
    <name type="scientific">Heterodera schachtii</name>
    <name type="common">Sugarbeet cyst nematode worm</name>
    <name type="synonym">Tylenchus schachtii</name>
    <dbReference type="NCBI Taxonomy" id="97005"/>
    <lineage>
        <taxon>Eukaryota</taxon>
        <taxon>Metazoa</taxon>
        <taxon>Ecdysozoa</taxon>
        <taxon>Nematoda</taxon>
        <taxon>Chromadorea</taxon>
        <taxon>Rhabditida</taxon>
        <taxon>Tylenchina</taxon>
        <taxon>Tylenchomorpha</taxon>
        <taxon>Tylenchoidea</taxon>
        <taxon>Heteroderidae</taxon>
        <taxon>Heteroderinae</taxon>
        <taxon>Heterodera</taxon>
    </lineage>
</organism>
<dbReference type="SUPFAM" id="SSF50249">
    <property type="entry name" value="Nucleic acid-binding proteins"/>
    <property type="match status" value="1"/>
</dbReference>
<accession>A0ABD2J450</accession>
<evidence type="ECO:0000256" key="2">
    <source>
        <dbReference type="PROSITE-ProRule" id="PRU00252"/>
    </source>
</evidence>
<protein>
    <submittedName>
        <fullName evidence="3">Uncharacterized protein</fullName>
    </submittedName>
</protein>
<dbReference type="AlphaFoldDB" id="A0ABD2J450"/>
<dbReference type="PROSITE" id="PS50935">
    <property type="entry name" value="SSB"/>
    <property type="match status" value="1"/>
</dbReference>
<dbReference type="PANTHER" id="PTHR10302:SF0">
    <property type="entry name" value="SINGLE-STRANDED DNA-BINDING PROTEIN, MITOCHONDRIAL"/>
    <property type="match status" value="1"/>
</dbReference>
<gene>
    <name evidence="3" type="ORF">niasHS_010039</name>
</gene>
<name>A0ABD2J450_HETSC</name>
<evidence type="ECO:0000313" key="3">
    <source>
        <dbReference type="EMBL" id="KAL3084970.1"/>
    </source>
</evidence>
<keyword evidence="4" id="KW-1185">Reference proteome</keyword>
<evidence type="ECO:0000313" key="4">
    <source>
        <dbReference type="Proteomes" id="UP001620645"/>
    </source>
</evidence>
<evidence type="ECO:0000256" key="1">
    <source>
        <dbReference type="ARBA" id="ARBA00023125"/>
    </source>
</evidence>
<dbReference type="InterPro" id="IPR000424">
    <property type="entry name" value="Primosome_PriB/ssb"/>
</dbReference>
<dbReference type="Gene3D" id="2.40.50.140">
    <property type="entry name" value="Nucleic acid-binding proteins"/>
    <property type="match status" value="1"/>
</dbReference>
<dbReference type="InterPro" id="IPR012340">
    <property type="entry name" value="NA-bd_OB-fold"/>
</dbReference>
<dbReference type="CDD" id="cd04496">
    <property type="entry name" value="SSB_OBF"/>
    <property type="match status" value="1"/>
</dbReference>
<dbReference type="GO" id="GO:0003677">
    <property type="term" value="F:DNA binding"/>
    <property type="evidence" value="ECO:0007669"/>
    <property type="project" value="UniProtKB-UniRule"/>
</dbReference>
<proteinExistence type="predicted"/>
<dbReference type="PANTHER" id="PTHR10302">
    <property type="entry name" value="SINGLE-STRANDED DNA-BINDING PROTEIN"/>
    <property type="match status" value="1"/>
</dbReference>
<dbReference type="Pfam" id="PF00436">
    <property type="entry name" value="SSB"/>
    <property type="match status" value="1"/>
</dbReference>
<reference evidence="3 4" key="1">
    <citation type="submission" date="2024-10" db="EMBL/GenBank/DDBJ databases">
        <authorList>
            <person name="Kim D."/>
        </authorList>
    </citation>
    <scope>NUCLEOTIDE SEQUENCE [LARGE SCALE GENOMIC DNA]</scope>
    <source>
        <strain evidence="3">Taebaek</strain>
    </source>
</reference>
<dbReference type="NCBIfam" id="TIGR00621">
    <property type="entry name" value="ssb"/>
    <property type="match status" value="1"/>
</dbReference>
<dbReference type="Proteomes" id="UP001620645">
    <property type="component" value="Unassembled WGS sequence"/>
</dbReference>
<dbReference type="EMBL" id="JBICCN010000232">
    <property type="protein sequence ID" value="KAL3084970.1"/>
    <property type="molecule type" value="Genomic_DNA"/>
</dbReference>
<keyword evidence="1 2" id="KW-0238">DNA-binding</keyword>
<sequence length="188" mass="20955">MLLSSNFVGVGRVASRAVHRFFLSTSTVRLQQQHKEEENMDIENLFSEQQNQPQSQSEDQPQVFDAPKRRFNKGINRVELLGGVGSQPLVKQTAQGSAFASFNLYTNVERRLGDGTTTTNTEVHSIVSFGSMAKYVEKNVERGTRVYLTGRLHYTGGALFPDGTRSPRICSVNLESIYPLSKQGAILR</sequence>